<evidence type="ECO:0000259" key="1">
    <source>
        <dbReference type="Pfam" id="PF12728"/>
    </source>
</evidence>
<evidence type="ECO:0000313" key="3">
    <source>
        <dbReference type="Proteomes" id="UP001501295"/>
    </source>
</evidence>
<proteinExistence type="predicted"/>
<dbReference type="InterPro" id="IPR041657">
    <property type="entry name" value="HTH_17"/>
</dbReference>
<name>A0ABP8WEU7_9MICO</name>
<dbReference type="EMBL" id="BAABLM010000012">
    <property type="protein sequence ID" value="GAA4686581.1"/>
    <property type="molecule type" value="Genomic_DNA"/>
</dbReference>
<organism evidence="2 3">
    <name type="scientific">Frondihabitans cladoniiphilus</name>
    <dbReference type="NCBI Taxonomy" id="715785"/>
    <lineage>
        <taxon>Bacteria</taxon>
        <taxon>Bacillati</taxon>
        <taxon>Actinomycetota</taxon>
        <taxon>Actinomycetes</taxon>
        <taxon>Micrococcales</taxon>
        <taxon>Microbacteriaceae</taxon>
        <taxon>Frondihabitans</taxon>
    </lineage>
</organism>
<gene>
    <name evidence="2" type="ORF">GCM10025780_36610</name>
</gene>
<protein>
    <recommendedName>
        <fullName evidence="1">Helix-turn-helix domain-containing protein</fullName>
    </recommendedName>
</protein>
<sequence>MTSETGPVPPRRFLTVEDVSESLRLEVSEVEHLLVSGELRGIRVGRDDAWRIEAIELDSFIDAKYEEARRLSLWNGHDFGSIADIDPRA</sequence>
<dbReference type="Pfam" id="PF12728">
    <property type="entry name" value="HTH_17"/>
    <property type="match status" value="1"/>
</dbReference>
<reference evidence="3" key="1">
    <citation type="journal article" date="2019" name="Int. J. Syst. Evol. Microbiol.">
        <title>The Global Catalogue of Microorganisms (GCM) 10K type strain sequencing project: providing services to taxonomists for standard genome sequencing and annotation.</title>
        <authorList>
            <consortium name="The Broad Institute Genomics Platform"/>
            <consortium name="The Broad Institute Genome Sequencing Center for Infectious Disease"/>
            <person name="Wu L."/>
            <person name="Ma J."/>
        </authorList>
    </citation>
    <scope>NUCLEOTIDE SEQUENCE [LARGE SCALE GENOMIC DNA]</scope>
    <source>
        <strain evidence="3">JCM 18956</strain>
    </source>
</reference>
<feature type="domain" description="Helix-turn-helix" evidence="1">
    <location>
        <begin position="13"/>
        <end position="63"/>
    </location>
</feature>
<dbReference type="Proteomes" id="UP001501295">
    <property type="component" value="Unassembled WGS sequence"/>
</dbReference>
<dbReference type="RefSeq" id="WP_345377390.1">
    <property type="nucleotide sequence ID" value="NZ_BAABLM010000012.1"/>
</dbReference>
<accession>A0ABP8WEU7</accession>
<evidence type="ECO:0000313" key="2">
    <source>
        <dbReference type="EMBL" id="GAA4686581.1"/>
    </source>
</evidence>
<comment type="caution">
    <text evidence="2">The sequence shown here is derived from an EMBL/GenBank/DDBJ whole genome shotgun (WGS) entry which is preliminary data.</text>
</comment>
<keyword evidence="3" id="KW-1185">Reference proteome</keyword>